<accession>A0ABR1LRD5</accession>
<dbReference type="SUPFAM" id="SSF103473">
    <property type="entry name" value="MFS general substrate transporter"/>
    <property type="match status" value="1"/>
</dbReference>
<feature type="domain" description="Major facilitator superfamily (MFS) profile" evidence="7">
    <location>
        <begin position="63"/>
        <end position="470"/>
    </location>
</feature>
<keyword evidence="2" id="KW-0813">Transport</keyword>
<organism evidence="8 9">
    <name type="scientific">Phyllosticta citribraziliensis</name>
    <dbReference type="NCBI Taxonomy" id="989973"/>
    <lineage>
        <taxon>Eukaryota</taxon>
        <taxon>Fungi</taxon>
        <taxon>Dikarya</taxon>
        <taxon>Ascomycota</taxon>
        <taxon>Pezizomycotina</taxon>
        <taxon>Dothideomycetes</taxon>
        <taxon>Dothideomycetes incertae sedis</taxon>
        <taxon>Botryosphaeriales</taxon>
        <taxon>Phyllostictaceae</taxon>
        <taxon>Phyllosticta</taxon>
    </lineage>
</organism>
<dbReference type="PANTHER" id="PTHR43791:SF97">
    <property type="entry name" value="ALLANTOATE TRANSPORTER, PUTATIVE (AFU_ORTHOLOGUE AFUA_1G14700)-RELATED"/>
    <property type="match status" value="1"/>
</dbReference>
<comment type="caution">
    <text evidence="8">The sequence shown here is derived from an EMBL/GenBank/DDBJ whole genome shotgun (WGS) entry which is preliminary data.</text>
</comment>
<sequence length="505" mass="55692">MENKKDSIEKPEAEIAEGVVEYGADQQKLRDIAGELYLEVQQYPREELEAEGKKVLRKIDKVILPVICITCMLHYLDKLSLNYASAYTLKEDLGLEGQRYSWTAAVFNFGYLFWSIPANIIMQKLPVAKFTGGLLLGWAVVLVCHVAATNYAGLLVLRFFMGMFEASISPLIMTITSMFYARDEQPFRMCLFLAFNGVATMLGALLSYGLGNATGSLLKTWQLIFLVIGALNVVWGILFLILTPDSPSTAKFLTHKEKVVAINRIATNMIGVKNAHFQTKQSLEAPTDVKVWCLTLIGLACGIINGGVSNFSSALLKGFGLSGLNATLMQLPSGAIEFVVVPLCGLAAGRFRDTRALWLVISCLPPLGGLIGIQLTSLQHRWALVGCSWLQYIFGAAIILAWNLLTTNVAGHSKRALATGLWFVFYAAGNVVGAQVFLDREAPRYHSAIITLSVCYAGIIVATSVLRQLMWWENRRREGSSGDEATRDGFMDLTDRENRGFRYAL</sequence>
<feature type="transmembrane region" description="Helical" evidence="6">
    <location>
        <begin position="356"/>
        <end position="376"/>
    </location>
</feature>
<evidence type="ECO:0000256" key="3">
    <source>
        <dbReference type="ARBA" id="ARBA00022692"/>
    </source>
</evidence>
<evidence type="ECO:0000313" key="8">
    <source>
        <dbReference type="EMBL" id="KAK7537061.1"/>
    </source>
</evidence>
<feature type="transmembrane region" description="Helical" evidence="6">
    <location>
        <begin position="62"/>
        <end position="80"/>
    </location>
</feature>
<feature type="transmembrane region" description="Helical" evidence="6">
    <location>
        <begin position="382"/>
        <end position="405"/>
    </location>
</feature>
<keyword evidence="5 6" id="KW-0472">Membrane</keyword>
<dbReference type="InterPro" id="IPR020846">
    <property type="entry name" value="MFS_dom"/>
</dbReference>
<dbReference type="Proteomes" id="UP001360953">
    <property type="component" value="Unassembled WGS sequence"/>
</dbReference>
<dbReference type="Gene3D" id="1.20.1250.20">
    <property type="entry name" value="MFS general substrate transporter like domains"/>
    <property type="match status" value="2"/>
</dbReference>
<dbReference type="InterPro" id="IPR036259">
    <property type="entry name" value="MFS_trans_sf"/>
</dbReference>
<feature type="transmembrane region" description="Helical" evidence="6">
    <location>
        <begin position="444"/>
        <end position="466"/>
    </location>
</feature>
<feature type="transmembrane region" description="Helical" evidence="6">
    <location>
        <begin position="159"/>
        <end position="180"/>
    </location>
</feature>
<feature type="transmembrane region" description="Helical" evidence="6">
    <location>
        <begin position="328"/>
        <end position="349"/>
    </location>
</feature>
<evidence type="ECO:0000256" key="1">
    <source>
        <dbReference type="ARBA" id="ARBA00004141"/>
    </source>
</evidence>
<dbReference type="InterPro" id="IPR011701">
    <property type="entry name" value="MFS"/>
</dbReference>
<feature type="transmembrane region" description="Helical" evidence="6">
    <location>
        <begin position="417"/>
        <end position="438"/>
    </location>
</feature>
<comment type="subcellular location">
    <subcellularLocation>
        <location evidence="1">Membrane</location>
        <topology evidence="1">Multi-pass membrane protein</topology>
    </subcellularLocation>
</comment>
<name>A0ABR1LRD5_9PEZI</name>
<feature type="transmembrane region" description="Helical" evidence="6">
    <location>
        <begin position="134"/>
        <end position="153"/>
    </location>
</feature>
<evidence type="ECO:0000256" key="2">
    <source>
        <dbReference type="ARBA" id="ARBA00022448"/>
    </source>
</evidence>
<dbReference type="GeneID" id="92028573"/>
<keyword evidence="9" id="KW-1185">Reference proteome</keyword>
<dbReference type="EMBL" id="JBBPEH010000006">
    <property type="protein sequence ID" value="KAK7537061.1"/>
    <property type="molecule type" value="Genomic_DNA"/>
</dbReference>
<feature type="transmembrane region" description="Helical" evidence="6">
    <location>
        <begin position="100"/>
        <end position="122"/>
    </location>
</feature>
<keyword evidence="3 6" id="KW-0812">Transmembrane</keyword>
<dbReference type="RefSeq" id="XP_066655212.1">
    <property type="nucleotide sequence ID" value="XM_066795667.1"/>
</dbReference>
<evidence type="ECO:0000256" key="5">
    <source>
        <dbReference type="ARBA" id="ARBA00023136"/>
    </source>
</evidence>
<gene>
    <name evidence="8" type="ORF">J3D65DRAFT_364531</name>
</gene>
<dbReference type="Pfam" id="PF07690">
    <property type="entry name" value="MFS_1"/>
    <property type="match status" value="1"/>
</dbReference>
<evidence type="ECO:0000313" key="9">
    <source>
        <dbReference type="Proteomes" id="UP001360953"/>
    </source>
</evidence>
<evidence type="ECO:0000259" key="7">
    <source>
        <dbReference type="PROSITE" id="PS50850"/>
    </source>
</evidence>
<feature type="transmembrane region" description="Helical" evidence="6">
    <location>
        <begin position="223"/>
        <end position="242"/>
    </location>
</feature>
<feature type="transmembrane region" description="Helical" evidence="6">
    <location>
        <begin position="289"/>
        <end position="308"/>
    </location>
</feature>
<protein>
    <submittedName>
        <fullName evidence="8">Allantoin permease</fullName>
    </submittedName>
</protein>
<dbReference type="PANTHER" id="PTHR43791">
    <property type="entry name" value="PERMEASE-RELATED"/>
    <property type="match status" value="1"/>
</dbReference>
<evidence type="ECO:0000256" key="4">
    <source>
        <dbReference type="ARBA" id="ARBA00022989"/>
    </source>
</evidence>
<reference evidence="8 9" key="1">
    <citation type="submission" date="2024-04" db="EMBL/GenBank/DDBJ databases">
        <title>Phyllosticta paracitricarpa is synonymous to the EU quarantine fungus P. citricarpa based on phylogenomic analyses.</title>
        <authorList>
            <consortium name="Lawrence Berkeley National Laboratory"/>
            <person name="Van ingen-buijs V.A."/>
            <person name="Van westerhoven A.C."/>
            <person name="Haridas S."/>
            <person name="Skiadas P."/>
            <person name="Martin F."/>
            <person name="Groenewald J.Z."/>
            <person name="Crous P.W."/>
            <person name="Seidl M.F."/>
        </authorList>
    </citation>
    <scope>NUCLEOTIDE SEQUENCE [LARGE SCALE GENOMIC DNA]</scope>
    <source>
        <strain evidence="8 9">CPC 17464</strain>
    </source>
</reference>
<evidence type="ECO:0000256" key="6">
    <source>
        <dbReference type="SAM" id="Phobius"/>
    </source>
</evidence>
<proteinExistence type="predicted"/>
<keyword evidence="4 6" id="KW-1133">Transmembrane helix</keyword>
<dbReference type="PROSITE" id="PS50850">
    <property type="entry name" value="MFS"/>
    <property type="match status" value="1"/>
</dbReference>
<feature type="transmembrane region" description="Helical" evidence="6">
    <location>
        <begin position="192"/>
        <end position="211"/>
    </location>
</feature>